<evidence type="ECO:0000256" key="11">
    <source>
        <dbReference type="ARBA" id="ARBA00022840"/>
    </source>
</evidence>
<keyword evidence="9" id="KW-0547">Nucleotide-binding</keyword>
<evidence type="ECO:0000256" key="8">
    <source>
        <dbReference type="ARBA" id="ARBA00022679"/>
    </source>
</evidence>
<name>U3T8P8_9CREN</name>
<sequence length="280" mass="28265">MPRGRASGGLTIVNAIGHGRLGGAAGLGLWVESRVREAPGLWTGVSRTPWGERRLPPRVLEAASQAACSLGACVEGLEAEVHTGFPPGVGLKGSAALLASLVEAALALKGVRAPAWRVALAAAKVSRGAGLSLTGALDDHAASLLEAPVVTDNRGMAILRLLPRGGCRLTAVVGVPGGENPVEALDPAPFRRHSRLYDAAARLALAGDWLPAMAVSGAAGAMALGVASLVSRLYEAGAAAAGVTGKGPAVFALAERRGEAAEVLRGAGYGVLEARFKWCG</sequence>
<dbReference type="GO" id="GO:0009423">
    <property type="term" value="P:chorismate biosynthetic process"/>
    <property type="evidence" value="ECO:0007669"/>
    <property type="project" value="UniProtKB-UniRule"/>
</dbReference>
<evidence type="ECO:0000256" key="2">
    <source>
        <dbReference type="ARBA" id="ARBA00004842"/>
    </source>
</evidence>
<dbReference type="UniPathway" id="UPA00053">
    <property type="reaction ID" value="UER00088"/>
</dbReference>
<dbReference type="InterPro" id="IPR006204">
    <property type="entry name" value="GHMP_kinase_N_dom"/>
</dbReference>
<evidence type="ECO:0000313" key="18">
    <source>
        <dbReference type="Proteomes" id="UP000016887"/>
    </source>
</evidence>
<dbReference type="GO" id="GO:0005737">
    <property type="term" value="C:cytoplasm"/>
    <property type="evidence" value="ECO:0007669"/>
    <property type="project" value="UniProtKB-SubCell"/>
</dbReference>
<keyword evidence="8 17" id="KW-0808">Transferase</keyword>
<evidence type="ECO:0000259" key="15">
    <source>
        <dbReference type="Pfam" id="PF00288"/>
    </source>
</evidence>
<gene>
    <name evidence="17" type="primary">aroK</name>
    <name evidence="17" type="ORF">ACAM_0433</name>
</gene>
<evidence type="ECO:0000256" key="6">
    <source>
        <dbReference type="ARBA" id="ARBA00022490"/>
    </source>
</evidence>
<keyword evidence="7" id="KW-0028">Amino-acid biosynthesis</keyword>
<dbReference type="AlphaFoldDB" id="U3T8P8"/>
<dbReference type="InterPro" id="IPR020568">
    <property type="entry name" value="Ribosomal_Su5_D2-typ_SF"/>
</dbReference>
<evidence type="ECO:0000256" key="1">
    <source>
        <dbReference type="ARBA" id="ARBA00004496"/>
    </source>
</evidence>
<dbReference type="EMBL" id="AP012489">
    <property type="protein sequence ID" value="BAN89902.1"/>
    <property type="molecule type" value="Genomic_DNA"/>
</dbReference>
<dbReference type="PANTHER" id="PTHR20861:SF1">
    <property type="entry name" value="HOMOSERINE KINASE"/>
    <property type="match status" value="1"/>
</dbReference>
<keyword evidence="12" id="KW-0057">Aromatic amino acid biosynthesis</keyword>
<dbReference type="GO" id="GO:0008652">
    <property type="term" value="P:amino acid biosynthetic process"/>
    <property type="evidence" value="ECO:0007669"/>
    <property type="project" value="UniProtKB-KW"/>
</dbReference>
<evidence type="ECO:0000313" key="17">
    <source>
        <dbReference type="EMBL" id="BAN89902.1"/>
    </source>
</evidence>
<dbReference type="PANTHER" id="PTHR20861">
    <property type="entry name" value="HOMOSERINE/4-DIPHOSPHOCYTIDYL-2-C-METHYL-D-ERYTHRITOL KINASE"/>
    <property type="match status" value="1"/>
</dbReference>
<dbReference type="Gene3D" id="3.30.230.10">
    <property type="match status" value="1"/>
</dbReference>
<dbReference type="InterPro" id="IPR013750">
    <property type="entry name" value="GHMP_kinase_C_dom"/>
</dbReference>
<dbReference type="eggNOG" id="arCOG01025">
    <property type="taxonomic scope" value="Archaea"/>
</dbReference>
<dbReference type="STRING" id="1198449.ACAM_0433"/>
<feature type="domain" description="GHMP kinase C-terminal" evidence="16">
    <location>
        <begin position="203"/>
        <end position="265"/>
    </location>
</feature>
<dbReference type="GO" id="GO:0005524">
    <property type="term" value="F:ATP binding"/>
    <property type="evidence" value="ECO:0007669"/>
    <property type="project" value="UniProtKB-KW"/>
</dbReference>
<dbReference type="InterPro" id="IPR014721">
    <property type="entry name" value="Ribsml_uS5_D2-typ_fold_subgr"/>
</dbReference>
<feature type="domain" description="GHMP kinase N-terminal" evidence="15">
    <location>
        <begin position="61"/>
        <end position="145"/>
    </location>
</feature>
<evidence type="ECO:0000256" key="7">
    <source>
        <dbReference type="ARBA" id="ARBA00022605"/>
    </source>
</evidence>
<dbReference type="SUPFAM" id="SSF54211">
    <property type="entry name" value="Ribosomal protein S5 domain 2-like"/>
    <property type="match status" value="1"/>
</dbReference>
<evidence type="ECO:0000256" key="14">
    <source>
        <dbReference type="NCBIfam" id="TIGR01920"/>
    </source>
</evidence>
<dbReference type="Pfam" id="PF08544">
    <property type="entry name" value="GHMP_kinases_C"/>
    <property type="match status" value="1"/>
</dbReference>
<keyword evidence="18" id="KW-1185">Reference proteome</keyword>
<dbReference type="GO" id="GO:0004765">
    <property type="term" value="F:shikimate kinase activity"/>
    <property type="evidence" value="ECO:0007669"/>
    <property type="project" value="UniProtKB-UniRule"/>
</dbReference>
<evidence type="ECO:0000256" key="10">
    <source>
        <dbReference type="ARBA" id="ARBA00022777"/>
    </source>
</evidence>
<keyword evidence="11" id="KW-0067">ATP-binding</keyword>
<dbReference type="PIRSF" id="PIRSF005758">
    <property type="entry name" value="Shikimt_kin_arch"/>
    <property type="match status" value="1"/>
</dbReference>
<dbReference type="RefSeq" id="WP_022541178.1">
    <property type="nucleotide sequence ID" value="NC_022521.1"/>
</dbReference>
<evidence type="ECO:0000256" key="12">
    <source>
        <dbReference type="ARBA" id="ARBA00023141"/>
    </source>
</evidence>
<dbReference type="NCBIfam" id="TIGR01920">
    <property type="entry name" value="Shik_kin_archae"/>
    <property type="match status" value="1"/>
</dbReference>
<evidence type="ECO:0000259" key="16">
    <source>
        <dbReference type="Pfam" id="PF08544"/>
    </source>
</evidence>
<evidence type="ECO:0000256" key="3">
    <source>
        <dbReference type="ARBA" id="ARBA00010202"/>
    </source>
</evidence>
<keyword evidence="6" id="KW-0963">Cytoplasm</keyword>
<comment type="subcellular location">
    <subcellularLocation>
        <location evidence="1">Cytoplasm</location>
    </subcellularLocation>
</comment>
<dbReference type="GO" id="GO:0009073">
    <property type="term" value="P:aromatic amino acid family biosynthetic process"/>
    <property type="evidence" value="ECO:0007669"/>
    <property type="project" value="UniProtKB-KW"/>
</dbReference>
<organism evidence="17 18">
    <name type="scientific">Aeropyrum camini SY1 = JCM 12091</name>
    <dbReference type="NCBI Taxonomy" id="1198449"/>
    <lineage>
        <taxon>Archaea</taxon>
        <taxon>Thermoproteota</taxon>
        <taxon>Thermoprotei</taxon>
        <taxon>Desulfurococcales</taxon>
        <taxon>Desulfurococcaceae</taxon>
        <taxon>Aeropyrum</taxon>
    </lineage>
</organism>
<comment type="pathway">
    <text evidence="2">Metabolic intermediate biosynthesis; chorismate biosynthesis; chorismate from D-erythrose 4-phosphate and phosphoenolpyruvate: step 5/7.</text>
</comment>
<evidence type="ECO:0000256" key="13">
    <source>
        <dbReference type="ARBA" id="ARBA00048567"/>
    </source>
</evidence>
<dbReference type="Proteomes" id="UP000016887">
    <property type="component" value="Chromosome"/>
</dbReference>
<accession>U3T8P8</accession>
<dbReference type="GeneID" id="17110902"/>
<dbReference type="Pfam" id="PF00288">
    <property type="entry name" value="GHMP_kinases_N"/>
    <property type="match status" value="1"/>
</dbReference>
<protein>
    <recommendedName>
        <fullName evidence="5 14">Shikimate kinase</fullName>
        <ecNumber evidence="4 14">2.7.1.71</ecNumber>
    </recommendedName>
</protein>
<evidence type="ECO:0000256" key="9">
    <source>
        <dbReference type="ARBA" id="ARBA00022741"/>
    </source>
</evidence>
<proteinExistence type="inferred from homology"/>
<evidence type="ECO:0000256" key="5">
    <source>
        <dbReference type="ARBA" id="ARBA00013853"/>
    </source>
</evidence>
<keyword evidence="10 17" id="KW-0418">Kinase</keyword>
<comment type="catalytic activity">
    <reaction evidence="13">
        <text>shikimate + ATP = 3-phosphoshikimate + ADP + H(+)</text>
        <dbReference type="Rhea" id="RHEA:13121"/>
        <dbReference type="ChEBI" id="CHEBI:15378"/>
        <dbReference type="ChEBI" id="CHEBI:30616"/>
        <dbReference type="ChEBI" id="CHEBI:36208"/>
        <dbReference type="ChEBI" id="CHEBI:145989"/>
        <dbReference type="ChEBI" id="CHEBI:456216"/>
        <dbReference type="EC" id="2.7.1.71"/>
    </reaction>
</comment>
<dbReference type="KEGG" id="acj:ACAM_0433"/>
<evidence type="ECO:0000256" key="4">
    <source>
        <dbReference type="ARBA" id="ARBA00012154"/>
    </source>
</evidence>
<dbReference type="InterPro" id="IPR010189">
    <property type="entry name" value="SK_arc"/>
</dbReference>
<dbReference type="EC" id="2.7.1.71" evidence="4 14"/>
<reference evidence="17 18" key="1">
    <citation type="journal article" date="2013" name="Appl. Environ. Microbiol.">
        <title>Variation of the Virus-Related Elements within Syntenic Genomes of the Hyperthermophilic Archaeon Aeropyrum.</title>
        <authorList>
            <person name="Daifuku T."/>
            <person name="Yoshida T."/>
            <person name="Kitamura T."/>
            <person name="Kawaichi S."/>
            <person name="Inoue T."/>
            <person name="Nomura K."/>
            <person name="Yoshida Y."/>
            <person name="Kuno S."/>
            <person name="Sako Y."/>
        </authorList>
    </citation>
    <scope>NUCLEOTIDE SEQUENCE [LARGE SCALE GENOMIC DNA]</scope>
    <source>
        <strain evidence="17 18">SY1</strain>
    </source>
</reference>
<comment type="similarity">
    <text evidence="3">Belongs to the GHMP kinase family. Archaeal shikimate kinase subfamily.</text>
</comment>